<evidence type="ECO:0000313" key="1">
    <source>
        <dbReference type="EMBL" id="MET1254631.1"/>
    </source>
</evidence>
<sequence>MTKLKLLVTSLFLISLSYGVSAQKLYWEANYPMSQSHPLYPGLELQHINKIKLWANHSVYDNQLNIQRVDFDFEQASDISIENFTRDGDRYRAELEGAWVFRKVILELETVNNQLNDIRFRLFVAEQENYLSDTFPVFERLLLEGQAGFLMPDSEKVVDQLSQSVEQKTLNLTLFDRASLQTNGELAFRINSIWFGKGERTLYIPVAFPIDTIHLNKAIAIVWDEIPLGNGEFDYMIGVSYADQSGYVQTTPMLSVQQLLDDAYINGAGL</sequence>
<reference evidence="1 2" key="1">
    <citation type="submission" date="2024-06" db="EMBL/GenBank/DDBJ databases">
        <authorList>
            <person name="Li F."/>
        </authorList>
    </citation>
    <scope>NUCLEOTIDE SEQUENCE [LARGE SCALE GENOMIC DNA]</scope>
    <source>
        <strain evidence="1 2">GXAS 311</strain>
    </source>
</reference>
<name>A0ABV2BRR9_9GAMM</name>
<comment type="caution">
    <text evidence="1">The sequence shown here is derived from an EMBL/GenBank/DDBJ whole genome shotgun (WGS) entry which is preliminary data.</text>
</comment>
<evidence type="ECO:0008006" key="3">
    <source>
        <dbReference type="Google" id="ProtNLM"/>
    </source>
</evidence>
<accession>A0ABV2BRR9</accession>
<protein>
    <recommendedName>
        <fullName evidence="3">DUF3108 domain-containing protein</fullName>
    </recommendedName>
</protein>
<proteinExistence type="predicted"/>
<dbReference type="Proteomes" id="UP001548189">
    <property type="component" value="Unassembled WGS sequence"/>
</dbReference>
<keyword evidence="2" id="KW-1185">Reference proteome</keyword>
<evidence type="ECO:0000313" key="2">
    <source>
        <dbReference type="Proteomes" id="UP001548189"/>
    </source>
</evidence>
<gene>
    <name evidence="1" type="ORF">ABVT43_05785</name>
</gene>
<organism evidence="1 2">
    <name type="scientific">Aliikangiella maris</name>
    <dbReference type="NCBI Taxonomy" id="3162458"/>
    <lineage>
        <taxon>Bacteria</taxon>
        <taxon>Pseudomonadati</taxon>
        <taxon>Pseudomonadota</taxon>
        <taxon>Gammaproteobacteria</taxon>
        <taxon>Oceanospirillales</taxon>
        <taxon>Pleioneaceae</taxon>
        <taxon>Aliikangiella</taxon>
    </lineage>
</organism>
<dbReference type="RefSeq" id="WP_353874193.1">
    <property type="nucleotide sequence ID" value="NZ_JBEVCJ010000004.1"/>
</dbReference>
<dbReference type="EMBL" id="JBEVCJ010000004">
    <property type="protein sequence ID" value="MET1254631.1"/>
    <property type="molecule type" value="Genomic_DNA"/>
</dbReference>